<evidence type="ECO:0000256" key="1">
    <source>
        <dbReference type="ARBA" id="ARBA00004377"/>
    </source>
</evidence>
<evidence type="ECO:0000256" key="8">
    <source>
        <dbReference type="ARBA" id="ARBA00023136"/>
    </source>
</evidence>
<keyword evidence="8" id="KW-0472">Membrane</keyword>
<evidence type="ECO:0000256" key="5">
    <source>
        <dbReference type="ARBA" id="ARBA00022519"/>
    </source>
</evidence>
<dbReference type="Pfam" id="PF07963">
    <property type="entry name" value="N_methyl"/>
    <property type="match status" value="1"/>
</dbReference>
<accession>A0A829YJI7</accession>
<keyword evidence="4" id="KW-0488">Methylation</keyword>
<comment type="caution">
    <text evidence="12">The sequence shown here is derived from an EMBL/GenBank/DDBJ whole genome shotgun (WGS) entry which is preliminary data.</text>
</comment>
<dbReference type="InterPro" id="IPR045584">
    <property type="entry name" value="Pilin-like"/>
</dbReference>
<evidence type="ECO:0000256" key="7">
    <source>
        <dbReference type="ARBA" id="ARBA00022989"/>
    </source>
</evidence>
<dbReference type="InterPro" id="IPR022346">
    <property type="entry name" value="T2SS_GspH"/>
</dbReference>
<dbReference type="SUPFAM" id="SSF54523">
    <property type="entry name" value="Pili subunits"/>
    <property type="match status" value="1"/>
</dbReference>
<dbReference type="GO" id="GO:0015627">
    <property type="term" value="C:type II protein secretion system complex"/>
    <property type="evidence" value="ECO:0007669"/>
    <property type="project" value="InterPro"/>
</dbReference>
<dbReference type="Gene3D" id="3.55.40.10">
    <property type="entry name" value="minor pseudopilin epsh domain"/>
    <property type="match status" value="1"/>
</dbReference>
<keyword evidence="5" id="KW-0997">Cell inner membrane</keyword>
<organism evidence="12 13">
    <name type="scientific">Steroidobacter agaridevorans</name>
    <dbReference type="NCBI Taxonomy" id="2695856"/>
    <lineage>
        <taxon>Bacteria</taxon>
        <taxon>Pseudomonadati</taxon>
        <taxon>Pseudomonadota</taxon>
        <taxon>Gammaproteobacteria</taxon>
        <taxon>Steroidobacterales</taxon>
        <taxon>Steroidobacteraceae</taxon>
        <taxon>Steroidobacter</taxon>
    </lineage>
</organism>
<dbReference type="Proteomes" id="UP000445000">
    <property type="component" value="Unassembled WGS sequence"/>
</dbReference>
<reference evidence="13" key="1">
    <citation type="submission" date="2020-01" db="EMBL/GenBank/DDBJ databases">
        <title>'Steroidobacter agaridevorans' sp. nov., agar-degrading bacteria isolated from rhizosphere soils.</title>
        <authorList>
            <person name="Ikenaga M."/>
            <person name="Kataoka M."/>
            <person name="Murouchi A."/>
            <person name="Katsuragi S."/>
            <person name="Sakai M."/>
        </authorList>
    </citation>
    <scope>NUCLEOTIDE SEQUENCE [LARGE SCALE GENOMIC DNA]</scope>
    <source>
        <strain evidence="13">YU21-B</strain>
    </source>
</reference>
<dbReference type="Pfam" id="PF12019">
    <property type="entry name" value="GspH"/>
    <property type="match status" value="1"/>
</dbReference>
<evidence type="ECO:0000259" key="11">
    <source>
        <dbReference type="Pfam" id="PF12019"/>
    </source>
</evidence>
<evidence type="ECO:0000313" key="12">
    <source>
        <dbReference type="EMBL" id="GFE83369.1"/>
    </source>
</evidence>
<feature type="domain" description="General secretion pathway GspH" evidence="11">
    <location>
        <begin position="40"/>
        <end position="152"/>
    </location>
</feature>
<comment type="similarity">
    <text evidence="9">Belongs to the GSP H family.</text>
</comment>
<evidence type="ECO:0000256" key="9">
    <source>
        <dbReference type="ARBA" id="ARBA00025772"/>
    </source>
</evidence>
<gene>
    <name evidence="12" type="ORF">GCM10011487_53690</name>
</gene>
<keyword evidence="7" id="KW-1133">Transmembrane helix</keyword>
<name>A0A829YJI7_9GAMM</name>
<sequence length="165" mass="17285">MKGFTLVELIVALSIAAILLAIAVPSYSNSQLNSQLRASANDLIASINLARSEAIKRGTTVTLCASSDGENCGGEWHEGWLVLREADGLHEAVILHSAGAIPADFQLTESSGNATLLFQSTGVDTTAASFTLCRSRPSAGSQERVVSMDATGRAFVKRTSRGVCS</sequence>
<dbReference type="GO" id="GO:0005886">
    <property type="term" value="C:plasma membrane"/>
    <property type="evidence" value="ECO:0007669"/>
    <property type="project" value="UniProtKB-SubCell"/>
</dbReference>
<evidence type="ECO:0000256" key="3">
    <source>
        <dbReference type="ARBA" id="ARBA00022475"/>
    </source>
</evidence>
<evidence type="ECO:0000313" key="13">
    <source>
        <dbReference type="Proteomes" id="UP000445000"/>
    </source>
</evidence>
<keyword evidence="13" id="KW-1185">Reference proteome</keyword>
<keyword evidence="3" id="KW-1003">Cell membrane</keyword>
<protein>
    <recommendedName>
        <fullName evidence="2">Type II secretion system protein H</fullName>
    </recommendedName>
    <alternativeName>
        <fullName evidence="10">General secretion pathway protein H</fullName>
    </alternativeName>
</protein>
<dbReference type="NCBIfam" id="TIGR02532">
    <property type="entry name" value="IV_pilin_GFxxxE"/>
    <property type="match status" value="1"/>
</dbReference>
<evidence type="ECO:0000256" key="4">
    <source>
        <dbReference type="ARBA" id="ARBA00022481"/>
    </source>
</evidence>
<dbReference type="PROSITE" id="PS00409">
    <property type="entry name" value="PROKAR_NTER_METHYL"/>
    <property type="match status" value="1"/>
</dbReference>
<keyword evidence="6" id="KW-0812">Transmembrane</keyword>
<evidence type="ECO:0000256" key="2">
    <source>
        <dbReference type="ARBA" id="ARBA00021549"/>
    </source>
</evidence>
<dbReference type="GO" id="GO:0015628">
    <property type="term" value="P:protein secretion by the type II secretion system"/>
    <property type="evidence" value="ECO:0007669"/>
    <property type="project" value="InterPro"/>
</dbReference>
<dbReference type="InterPro" id="IPR012902">
    <property type="entry name" value="N_methyl_site"/>
</dbReference>
<dbReference type="EMBL" id="BLJN01000006">
    <property type="protein sequence ID" value="GFE83369.1"/>
    <property type="molecule type" value="Genomic_DNA"/>
</dbReference>
<evidence type="ECO:0000256" key="6">
    <source>
        <dbReference type="ARBA" id="ARBA00022692"/>
    </source>
</evidence>
<evidence type="ECO:0000256" key="10">
    <source>
        <dbReference type="ARBA" id="ARBA00030775"/>
    </source>
</evidence>
<proteinExistence type="inferred from homology"/>
<dbReference type="AlphaFoldDB" id="A0A829YJI7"/>
<comment type="subcellular location">
    <subcellularLocation>
        <location evidence="1">Cell inner membrane</location>
        <topology evidence="1">Single-pass membrane protein</topology>
    </subcellularLocation>
</comment>